<dbReference type="Pfam" id="PF01965">
    <property type="entry name" value="DJ-1_PfpI"/>
    <property type="match status" value="1"/>
</dbReference>
<protein>
    <submittedName>
        <fullName evidence="2">Transcriptional regulator, AraC family</fullName>
    </submittedName>
</protein>
<dbReference type="SUPFAM" id="SSF52317">
    <property type="entry name" value="Class I glutamine amidotransferase-like"/>
    <property type="match status" value="1"/>
</dbReference>
<dbReference type="EMBL" id="CADCUR010000050">
    <property type="protein sequence ID" value="CAA9385610.1"/>
    <property type="molecule type" value="Genomic_DNA"/>
</dbReference>
<dbReference type="InterPro" id="IPR002818">
    <property type="entry name" value="DJ-1/PfpI"/>
</dbReference>
<dbReference type="PANTHER" id="PTHR43130">
    <property type="entry name" value="ARAC-FAMILY TRANSCRIPTIONAL REGULATOR"/>
    <property type="match status" value="1"/>
</dbReference>
<organism evidence="2">
    <name type="scientific">uncultured Pyrinomonadaceae bacterium</name>
    <dbReference type="NCBI Taxonomy" id="2283094"/>
    <lineage>
        <taxon>Bacteria</taxon>
        <taxon>Pseudomonadati</taxon>
        <taxon>Acidobacteriota</taxon>
        <taxon>Blastocatellia</taxon>
        <taxon>Blastocatellales</taxon>
        <taxon>Pyrinomonadaceae</taxon>
        <taxon>environmental samples</taxon>
    </lineage>
</organism>
<dbReference type="AlphaFoldDB" id="A0A6J4NKP8"/>
<dbReference type="PANTHER" id="PTHR43130:SF2">
    <property type="entry name" value="DJ-1_PFPI DOMAIN-CONTAINING PROTEIN"/>
    <property type="match status" value="1"/>
</dbReference>
<accession>A0A6J4NKP8</accession>
<dbReference type="Gene3D" id="3.40.50.880">
    <property type="match status" value="1"/>
</dbReference>
<name>A0A6J4NKP8_9BACT</name>
<dbReference type="InterPro" id="IPR029062">
    <property type="entry name" value="Class_I_gatase-like"/>
</dbReference>
<proteinExistence type="predicted"/>
<gene>
    <name evidence="2" type="ORF">AVDCRST_MAG74-669</name>
</gene>
<sequence length="189" mass="20412">MKISIITFDDFTDLDLFILWDLLNRVEKADWQVKLLGDKAVHTSTTGIEIKMHGRLAEANSSDAVLFCSGKGTRQKMTDEKFLSSFTLDESRQLVGAIDSGALLLGALGFLRGKCATSYPSAEIKQALESFGATVVWQSFVREGNVATAAQCLSGKFLAGWIIETLVGAEAAAKALQSAEMLDDLTISV</sequence>
<reference evidence="2" key="1">
    <citation type="submission" date="2020-02" db="EMBL/GenBank/DDBJ databases">
        <authorList>
            <person name="Meier V. D."/>
        </authorList>
    </citation>
    <scope>NUCLEOTIDE SEQUENCE</scope>
    <source>
        <strain evidence="2">AVDCRST_MAG74</strain>
    </source>
</reference>
<dbReference type="GO" id="GO:0006355">
    <property type="term" value="P:regulation of DNA-templated transcription"/>
    <property type="evidence" value="ECO:0007669"/>
    <property type="project" value="TreeGrafter"/>
</dbReference>
<feature type="domain" description="DJ-1/PfpI" evidence="1">
    <location>
        <begin position="1"/>
        <end position="151"/>
    </location>
</feature>
<dbReference type="InterPro" id="IPR052158">
    <property type="entry name" value="INH-QAR"/>
</dbReference>
<evidence type="ECO:0000313" key="2">
    <source>
        <dbReference type="EMBL" id="CAA9385610.1"/>
    </source>
</evidence>
<evidence type="ECO:0000259" key="1">
    <source>
        <dbReference type="Pfam" id="PF01965"/>
    </source>
</evidence>